<comment type="caution">
    <text evidence="1">The sequence shown here is derived from an EMBL/GenBank/DDBJ whole genome shotgun (WGS) entry which is preliminary data.</text>
</comment>
<protein>
    <submittedName>
        <fullName evidence="1">Uncharacterized protein</fullName>
    </submittedName>
</protein>
<dbReference type="Proteomes" id="UP000652761">
    <property type="component" value="Unassembled WGS sequence"/>
</dbReference>
<accession>A0A843WIC8</accession>
<evidence type="ECO:0000313" key="2">
    <source>
        <dbReference type="Proteomes" id="UP000652761"/>
    </source>
</evidence>
<gene>
    <name evidence="1" type="ORF">Taro_044148</name>
</gene>
<proteinExistence type="predicted"/>
<name>A0A843WIC8_COLES</name>
<organism evidence="1 2">
    <name type="scientific">Colocasia esculenta</name>
    <name type="common">Wild taro</name>
    <name type="synonym">Arum esculentum</name>
    <dbReference type="NCBI Taxonomy" id="4460"/>
    <lineage>
        <taxon>Eukaryota</taxon>
        <taxon>Viridiplantae</taxon>
        <taxon>Streptophyta</taxon>
        <taxon>Embryophyta</taxon>
        <taxon>Tracheophyta</taxon>
        <taxon>Spermatophyta</taxon>
        <taxon>Magnoliopsida</taxon>
        <taxon>Liliopsida</taxon>
        <taxon>Araceae</taxon>
        <taxon>Aroideae</taxon>
        <taxon>Colocasieae</taxon>
        <taxon>Colocasia</taxon>
    </lineage>
</organism>
<sequence length="157" mass="17053">MHRVSSVGRVCQPNCTAGSLFGITADVGDAILNASYMPDVISGTASVTRGTGFCLASDRGDTFKEVKCGFYPRRDLQKSEKSFVLARQTKGGSVRRRGGAVVASPAISDGFWFRMDCAVWEPREDDARSVGVPLARRLWGVLWRLLPVLVCIAMVLP</sequence>
<keyword evidence="2" id="KW-1185">Reference proteome</keyword>
<evidence type="ECO:0000313" key="1">
    <source>
        <dbReference type="EMBL" id="MQM11243.1"/>
    </source>
</evidence>
<dbReference type="AlphaFoldDB" id="A0A843WIC8"/>
<reference evidence="1" key="1">
    <citation type="submission" date="2017-07" db="EMBL/GenBank/DDBJ databases">
        <title>Taro Niue Genome Assembly and Annotation.</title>
        <authorList>
            <person name="Atibalentja N."/>
            <person name="Keating K."/>
            <person name="Fields C.J."/>
        </authorList>
    </citation>
    <scope>NUCLEOTIDE SEQUENCE</scope>
    <source>
        <strain evidence="1">Niue_2</strain>
        <tissue evidence="1">Leaf</tissue>
    </source>
</reference>
<dbReference type="EMBL" id="NMUH01004915">
    <property type="protein sequence ID" value="MQM11243.1"/>
    <property type="molecule type" value="Genomic_DNA"/>
</dbReference>